<dbReference type="AlphaFoldDB" id="A0AAD5LKS5"/>
<evidence type="ECO:0000313" key="1">
    <source>
        <dbReference type="EMBL" id="KAJ0404653.1"/>
    </source>
</evidence>
<accession>A0AAD5LKS5</accession>
<dbReference type="EMBL" id="JAKCXM010000059">
    <property type="protein sequence ID" value="KAJ0404653.1"/>
    <property type="molecule type" value="Genomic_DNA"/>
</dbReference>
<comment type="caution">
    <text evidence="1">The sequence shown here is derived from an EMBL/GenBank/DDBJ whole genome shotgun (WGS) entry which is preliminary data.</text>
</comment>
<reference evidence="1" key="1">
    <citation type="submission" date="2021-12" db="EMBL/GenBank/DDBJ databases">
        <title>Prjna785345.</title>
        <authorList>
            <person name="Rujirawat T."/>
            <person name="Krajaejun T."/>
        </authorList>
    </citation>
    <scope>NUCLEOTIDE SEQUENCE</scope>
    <source>
        <strain evidence="1">Pi057C3</strain>
    </source>
</reference>
<protein>
    <submittedName>
        <fullName evidence="1">Uncharacterized protein</fullName>
    </submittedName>
</protein>
<gene>
    <name evidence="1" type="ORF">P43SY_009866</name>
</gene>
<evidence type="ECO:0000313" key="2">
    <source>
        <dbReference type="Proteomes" id="UP001209570"/>
    </source>
</evidence>
<name>A0AAD5LKS5_PYTIN</name>
<sequence length="67" mass="7986">MPIVTFVARVSDAMLLVHAGFIEELERDHGTSWRDVVTTVARPYAFYNFDKFVQKKRKEYTQNRHRL</sequence>
<dbReference type="Gene3D" id="3.30.450.50">
    <property type="entry name" value="Longin domain"/>
    <property type="match status" value="1"/>
</dbReference>
<dbReference type="Proteomes" id="UP001209570">
    <property type="component" value="Unassembled WGS sequence"/>
</dbReference>
<proteinExistence type="predicted"/>
<keyword evidence="2" id="KW-1185">Reference proteome</keyword>
<organism evidence="1 2">
    <name type="scientific">Pythium insidiosum</name>
    <name type="common">Pythiosis disease agent</name>
    <dbReference type="NCBI Taxonomy" id="114742"/>
    <lineage>
        <taxon>Eukaryota</taxon>
        <taxon>Sar</taxon>
        <taxon>Stramenopiles</taxon>
        <taxon>Oomycota</taxon>
        <taxon>Peronosporomycetes</taxon>
        <taxon>Pythiales</taxon>
        <taxon>Pythiaceae</taxon>
        <taxon>Pythium</taxon>
    </lineage>
</organism>